<dbReference type="CDD" id="cd15555">
    <property type="entry name" value="PHD_KDM2A_2B"/>
    <property type="match status" value="1"/>
</dbReference>
<dbReference type="InterPro" id="IPR019786">
    <property type="entry name" value="Zinc_finger_PHD-type_CS"/>
</dbReference>
<dbReference type="Pfam" id="PF12937">
    <property type="entry name" value="F-box-like"/>
    <property type="match status" value="1"/>
</dbReference>
<dbReference type="InterPro" id="IPR001810">
    <property type="entry name" value="F-box_dom"/>
</dbReference>
<dbReference type="InterPro" id="IPR013083">
    <property type="entry name" value="Znf_RING/FYVE/PHD"/>
</dbReference>
<dbReference type="InterPro" id="IPR036047">
    <property type="entry name" value="F-box-like_dom_sf"/>
</dbReference>
<name>A0A9J6GE03_HAELO</name>
<dbReference type="InterPro" id="IPR019787">
    <property type="entry name" value="Znf_PHD-finger"/>
</dbReference>
<protein>
    <recommendedName>
        <fullName evidence="6">CXXC-type domain-containing protein</fullName>
    </recommendedName>
</protein>
<dbReference type="VEuPathDB" id="VectorBase:HLOH_041930"/>
<keyword evidence="1" id="KW-0479">Metal-binding</keyword>
<dbReference type="CDD" id="cd21743">
    <property type="entry name" value="CTD_KDM2A_2B-like"/>
    <property type="match status" value="1"/>
</dbReference>
<dbReference type="Gene3D" id="6.10.280.250">
    <property type="match status" value="1"/>
</dbReference>
<evidence type="ECO:0000256" key="2">
    <source>
        <dbReference type="ARBA" id="ARBA00022771"/>
    </source>
</evidence>
<feature type="domain" description="CXXC-type" evidence="6">
    <location>
        <begin position="149"/>
        <end position="195"/>
    </location>
</feature>
<dbReference type="PROSITE" id="PS51058">
    <property type="entry name" value="ZF_CXXC"/>
    <property type="match status" value="1"/>
</dbReference>
<dbReference type="Gene3D" id="3.30.40.10">
    <property type="entry name" value="Zinc/RING finger domain, C3HC4 (zinc finger)"/>
    <property type="match status" value="1"/>
</dbReference>
<gene>
    <name evidence="7" type="ORF">HPB48_005873</name>
</gene>
<evidence type="ECO:0000256" key="5">
    <source>
        <dbReference type="SAM" id="MobiDB-lite"/>
    </source>
</evidence>
<keyword evidence="3" id="KW-0862">Zinc</keyword>
<dbReference type="GO" id="GO:0003677">
    <property type="term" value="F:DNA binding"/>
    <property type="evidence" value="ECO:0007669"/>
    <property type="project" value="InterPro"/>
</dbReference>
<comment type="caution">
    <text evidence="7">The sequence shown here is derived from an EMBL/GenBank/DDBJ whole genome shotgun (WGS) entry which is preliminary data.</text>
</comment>
<keyword evidence="8" id="KW-1185">Reference proteome</keyword>
<evidence type="ECO:0000256" key="3">
    <source>
        <dbReference type="ARBA" id="ARBA00022833"/>
    </source>
</evidence>
<accession>A0A9J6GE03</accession>
<feature type="region of interest" description="Disordered" evidence="5">
    <location>
        <begin position="1"/>
        <end position="64"/>
    </location>
</feature>
<proteinExistence type="predicted"/>
<dbReference type="OrthoDB" id="5876800at2759"/>
<evidence type="ECO:0000313" key="7">
    <source>
        <dbReference type="EMBL" id="KAH9376662.1"/>
    </source>
</evidence>
<evidence type="ECO:0000256" key="1">
    <source>
        <dbReference type="ARBA" id="ARBA00022723"/>
    </source>
</evidence>
<dbReference type="Pfam" id="PF16866">
    <property type="entry name" value="PHD_4"/>
    <property type="match status" value="1"/>
</dbReference>
<evidence type="ECO:0000313" key="8">
    <source>
        <dbReference type="Proteomes" id="UP000821853"/>
    </source>
</evidence>
<evidence type="ECO:0000259" key="6">
    <source>
        <dbReference type="PROSITE" id="PS51058"/>
    </source>
</evidence>
<keyword evidence="2 4" id="KW-0863">Zinc-finger</keyword>
<dbReference type="Pfam" id="PF02008">
    <property type="entry name" value="zf-CXXC"/>
    <property type="match status" value="1"/>
</dbReference>
<dbReference type="Gene3D" id="1.20.1280.50">
    <property type="match status" value="1"/>
</dbReference>
<dbReference type="SUPFAM" id="SSF81383">
    <property type="entry name" value="F-box domain"/>
    <property type="match status" value="1"/>
</dbReference>
<organism evidence="7 8">
    <name type="scientific">Haemaphysalis longicornis</name>
    <name type="common">Bush tick</name>
    <dbReference type="NCBI Taxonomy" id="44386"/>
    <lineage>
        <taxon>Eukaryota</taxon>
        <taxon>Metazoa</taxon>
        <taxon>Ecdysozoa</taxon>
        <taxon>Arthropoda</taxon>
        <taxon>Chelicerata</taxon>
        <taxon>Arachnida</taxon>
        <taxon>Acari</taxon>
        <taxon>Parasitiformes</taxon>
        <taxon>Ixodida</taxon>
        <taxon>Ixodoidea</taxon>
        <taxon>Ixodidae</taxon>
        <taxon>Haemaphysalinae</taxon>
        <taxon>Haemaphysalis</taxon>
    </lineage>
</organism>
<feature type="compositionally biased region" description="Polar residues" evidence="5">
    <location>
        <begin position="23"/>
        <end position="44"/>
    </location>
</feature>
<dbReference type="PANTHER" id="PTHR23123">
    <property type="entry name" value="PHD/F-BOX CONTAINING PROTEIN"/>
    <property type="match status" value="1"/>
</dbReference>
<feature type="region of interest" description="Disordered" evidence="5">
    <location>
        <begin position="472"/>
        <end position="535"/>
    </location>
</feature>
<sequence length="582" mass="63127">MSERAPQQPAGVGGRSFDGSSFLDLSTLSPKSNGAGGSSPTVPNEDSLDSAEEPGRRTFPPGHVHLTRREVDGLRMIIRWLQKLPPNKKFVPDLVRDPDALLADAKRLVKEHKHDDPLLAITDKPVLFWSESKGSSKGGRGSDKDKNGARRRRTRCKKCEACLRADCGDCHFCKDMKKFGGPGRMKQSCISRQCMAPVLPHTACCMLCGRDGWEKGAPQPSDQEACSSLMECSQCWEIVHPACLVERNPHLAGLSGNVSDDLPNSWECPKCCKDGKPDQVKPRHTRGRMSKGPQDGKSECEYVPGLDMAPPVPGNPALNLTLRPYESELCPGSELDPCGAPAKKKIKMEGSQEPLEYDGVPLSDEPVQHLSASVKNGDASDEEMYKNPDTSLSRSRKDDYVRSCARLTVPLGDKGPAASSHDQVVKSMRSLHKGSELEFAEAAVPATPAVPAVPTEEPELKSGLAAVTAQFQGGEDKEDRKPPGANGASDLHQTGVGPAGDFKFKMTLRDRGNLRKPTHLVRPAPLPEDVEKGQQPVKKVKLEDGSVCYGTPDAAKVMVPVLQYLGPQDLAQCQLVCKAWNR</sequence>
<dbReference type="PROSITE" id="PS01359">
    <property type="entry name" value="ZF_PHD_1"/>
    <property type="match status" value="1"/>
</dbReference>
<dbReference type="GO" id="GO:0008270">
    <property type="term" value="F:zinc ion binding"/>
    <property type="evidence" value="ECO:0007669"/>
    <property type="project" value="UniProtKB-KW"/>
</dbReference>
<dbReference type="InterPro" id="IPR050690">
    <property type="entry name" value="JHDM1_Histone_Demethylase"/>
</dbReference>
<reference evidence="7 8" key="1">
    <citation type="journal article" date="2020" name="Cell">
        <title>Large-Scale Comparative Analyses of Tick Genomes Elucidate Their Genetic Diversity and Vector Capacities.</title>
        <authorList>
            <consortium name="Tick Genome and Microbiome Consortium (TIGMIC)"/>
            <person name="Jia N."/>
            <person name="Wang J."/>
            <person name="Shi W."/>
            <person name="Du L."/>
            <person name="Sun Y."/>
            <person name="Zhan W."/>
            <person name="Jiang J.F."/>
            <person name="Wang Q."/>
            <person name="Zhang B."/>
            <person name="Ji P."/>
            <person name="Bell-Sakyi L."/>
            <person name="Cui X.M."/>
            <person name="Yuan T.T."/>
            <person name="Jiang B.G."/>
            <person name="Yang W.F."/>
            <person name="Lam T.T."/>
            <person name="Chang Q.C."/>
            <person name="Ding S.J."/>
            <person name="Wang X.J."/>
            <person name="Zhu J.G."/>
            <person name="Ruan X.D."/>
            <person name="Zhao L."/>
            <person name="Wei J.T."/>
            <person name="Ye R.Z."/>
            <person name="Que T.C."/>
            <person name="Du C.H."/>
            <person name="Zhou Y.H."/>
            <person name="Cheng J.X."/>
            <person name="Dai P.F."/>
            <person name="Guo W.B."/>
            <person name="Han X.H."/>
            <person name="Huang E.J."/>
            <person name="Li L.F."/>
            <person name="Wei W."/>
            <person name="Gao Y.C."/>
            <person name="Liu J.Z."/>
            <person name="Shao H.Z."/>
            <person name="Wang X."/>
            <person name="Wang C.C."/>
            <person name="Yang T.C."/>
            <person name="Huo Q.B."/>
            <person name="Li W."/>
            <person name="Chen H.Y."/>
            <person name="Chen S.E."/>
            <person name="Zhou L.G."/>
            <person name="Ni X.B."/>
            <person name="Tian J.H."/>
            <person name="Sheng Y."/>
            <person name="Liu T."/>
            <person name="Pan Y.S."/>
            <person name="Xia L.Y."/>
            <person name="Li J."/>
            <person name="Zhao F."/>
            <person name="Cao W.C."/>
        </authorList>
    </citation>
    <scope>NUCLEOTIDE SEQUENCE [LARGE SCALE GENOMIC DNA]</scope>
    <source>
        <strain evidence="7">HaeL-2018</strain>
    </source>
</reference>
<evidence type="ECO:0000256" key="4">
    <source>
        <dbReference type="PROSITE-ProRule" id="PRU00509"/>
    </source>
</evidence>
<feature type="region of interest" description="Disordered" evidence="5">
    <location>
        <begin position="373"/>
        <end position="397"/>
    </location>
</feature>
<dbReference type="InterPro" id="IPR002857">
    <property type="entry name" value="Znf_CXXC"/>
</dbReference>
<dbReference type="EMBL" id="JABSTR010000008">
    <property type="protein sequence ID" value="KAH9376662.1"/>
    <property type="molecule type" value="Genomic_DNA"/>
</dbReference>
<dbReference type="Proteomes" id="UP000821853">
    <property type="component" value="Unassembled WGS sequence"/>
</dbReference>
<feature type="compositionally biased region" description="Basic and acidic residues" evidence="5">
    <location>
        <begin position="502"/>
        <end position="513"/>
    </location>
</feature>
<dbReference type="AlphaFoldDB" id="A0A9J6GE03"/>